<protein>
    <submittedName>
        <fullName evidence="1">Uncharacterized protein</fullName>
    </submittedName>
</protein>
<proteinExistence type="predicted"/>
<reference evidence="1 2" key="1">
    <citation type="submission" date="2023-01" db="EMBL/GenBank/DDBJ databases">
        <authorList>
            <person name="Yoon J.-W."/>
        </authorList>
    </citation>
    <scope>NUCLEOTIDE SEQUENCE [LARGE SCALE GENOMIC DNA]</scope>
    <source>
        <strain evidence="1 2">KMU-50</strain>
    </source>
</reference>
<dbReference type="EMBL" id="JAQIIO010000006">
    <property type="protein sequence ID" value="MDA5094858.1"/>
    <property type="molecule type" value="Genomic_DNA"/>
</dbReference>
<sequence length="77" mass="8376">MDFLEQVADGLAQEVLKVVDATGDEDVITRIKKEVGTSSTTLEEAFMTAIRVRRAEKRGRALLKEIAKSAATNAPIT</sequence>
<evidence type="ECO:0000313" key="2">
    <source>
        <dbReference type="Proteomes" id="UP001528040"/>
    </source>
</evidence>
<comment type="caution">
    <text evidence="1">The sequence shown here is derived from an EMBL/GenBank/DDBJ whole genome shotgun (WGS) entry which is preliminary data.</text>
</comment>
<name>A0ABT4W2W4_9RHOB</name>
<organism evidence="1 2">
    <name type="scientific">Aliiroseovarius salicola</name>
    <dbReference type="NCBI Taxonomy" id="3009082"/>
    <lineage>
        <taxon>Bacteria</taxon>
        <taxon>Pseudomonadati</taxon>
        <taxon>Pseudomonadota</taxon>
        <taxon>Alphaproteobacteria</taxon>
        <taxon>Rhodobacterales</taxon>
        <taxon>Paracoccaceae</taxon>
        <taxon>Aliiroseovarius</taxon>
    </lineage>
</organism>
<evidence type="ECO:0000313" key="1">
    <source>
        <dbReference type="EMBL" id="MDA5094858.1"/>
    </source>
</evidence>
<gene>
    <name evidence="1" type="ORF">O2N63_12260</name>
</gene>
<dbReference type="Proteomes" id="UP001528040">
    <property type="component" value="Unassembled WGS sequence"/>
</dbReference>
<accession>A0ABT4W2W4</accession>
<keyword evidence="2" id="KW-1185">Reference proteome</keyword>
<dbReference type="RefSeq" id="WP_271054566.1">
    <property type="nucleotide sequence ID" value="NZ_JAQIIO010000006.1"/>
</dbReference>